<comment type="subcellular location">
    <subcellularLocation>
        <location evidence="1">Nucleus</location>
    </subcellularLocation>
</comment>
<proteinExistence type="predicted"/>
<evidence type="ECO:0000256" key="2">
    <source>
        <dbReference type="ARBA" id="ARBA00023015"/>
    </source>
</evidence>
<evidence type="ECO:0000256" key="3">
    <source>
        <dbReference type="ARBA" id="ARBA00023163"/>
    </source>
</evidence>
<sequence>MNLAQRASKSGMTCVDLGAPSAPAPPGTAAAHTFDTTVAVGASDVLNWCHQCKERKRVSQCTNEHPRCRRRYCEACLRTNYGERIADVLRLSTWACPCCRSLCVCAACKRRKDALVASTLAAARALRQQEGVTPADGLDYRPPPLPLPPPRKPTLRMPYNCAKCGLPKQGHVCVGARTPRLDGLAGAELSSGGERRTGAAQSAAPWSPPRAEPPAQPSRDTLAHDRAFSPGARAGELARLMLDAHPAPVAAALLGTCVSGAAAVSALYAELQRQLTRYVPPGGGAACGNGGRAGRADGMVLDGAIAAEADCVGGERASATPRKRPRTATQLAPTGAAAS</sequence>
<keyword evidence="3" id="KW-0804">Transcription</keyword>
<reference evidence="8" key="1">
    <citation type="submission" date="2021-05" db="EMBL/GenBank/DDBJ databases">
        <title>The genome of the haptophyte Pavlova lutheri (Diacronema luteri, Pavlovales) - a model for lipid biosynthesis in eukaryotic algae.</title>
        <authorList>
            <person name="Hulatt C.J."/>
            <person name="Posewitz M.C."/>
        </authorList>
    </citation>
    <scope>NUCLEOTIDE SEQUENCE</scope>
    <source>
        <strain evidence="8">NIVA-4/92</strain>
    </source>
</reference>
<feature type="domain" description="Zinc-finger" evidence="7">
    <location>
        <begin position="47"/>
        <end position="121"/>
    </location>
</feature>
<gene>
    <name evidence="8" type="ORF">KFE25_000728</name>
</gene>
<keyword evidence="2" id="KW-0805">Transcription regulation</keyword>
<dbReference type="OrthoDB" id="298344at2759"/>
<accession>A0A8J5XS10</accession>
<evidence type="ECO:0000256" key="4">
    <source>
        <dbReference type="ARBA" id="ARBA00023242"/>
    </source>
</evidence>
<dbReference type="EMBL" id="JAGTXO010000006">
    <property type="protein sequence ID" value="KAG8467412.1"/>
    <property type="molecule type" value="Genomic_DNA"/>
</dbReference>
<dbReference type="Proteomes" id="UP000751190">
    <property type="component" value="Unassembled WGS sequence"/>
</dbReference>
<dbReference type="GO" id="GO:0005634">
    <property type="term" value="C:nucleus"/>
    <property type="evidence" value="ECO:0007669"/>
    <property type="project" value="UniProtKB-SubCell"/>
</dbReference>
<dbReference type="AlphaFoldDB" id="A0A8J5XS10"/>
<evidence type="ECO:0000313" key="8">
    <source>
        <dbReference type="EMBL" id="KAG8467412.1"/>
    </source>
</evidence>
<evidence type="ECO:0000259" key="7">
    <source>
        <dbReference type="Pfam" id="PF10497"/>
    </source>
</evidence>
<dbReference type="OMA" id="CHQCKER"/>
<name>A0A8J5XS10_DIALT</name>
<keyword evidence="9" id="KW-1185">Reference proteome</keyword>
<comment type="caution">
    <text evidence="8">The sequence shown here is derived from an EMBL/GenBank/DDBJ whole genome shotgun (WGS) entry which is preliminary data.</text>
</comment>
<organism evidence="8 9">
    <name type="scientific">Diacronema lutheri</name>
    <name type="common">Unicellular marine alga</name>
    <name type="synonym">Monochrysis lutheri</name>
    <dbReference type="NCBI Taxonomy" id="2081491"/>
    <lineage>
        <taxon>Eukaryota</taxon>
        <taxon>Haptista</taxon>
        <taxon>Haptophyta</taxon>
        <taxon>Pavlovophyceae</taxon>
        <taxon>Pavlovales</taxon>
        <taxon>Pavlovaceae</taxon>
        <taxon>Diacronema</taxon>
    </lineage>
</organism>
<evidence type="ECO:0000256" key="1">
    <source>
        <dbReference type="ARBA" id="ARBA00004123"/>
    </source>
</evidence>
<evidence type="ECO:0000313" key="9">
    <source>
        <dbReference type="Proteomes" id="UP000751190"/>
    </source>
</evidence>
<keyword evidence="6" id="KW-0472">Membrane</keyword>
<keyword evidence="4" id="KW-0539">Nucleus</keyword>
<evidence type="ECO:0000256" key="6">
    <source>
        <dbReference type="SAM" id="Phobius"/>
    </source>
</evidence>
<feature type="region of interest" description="Disordered" evidence="5">
    <location>
        <begin position="314"/>
        <end position="339"/>
    </location>
</feature>
<evidence type="ECO:0000256" key="5">
    <source>
        <dbReference type="SAM" id="MobiDB-lite"/>
    </source>
</evidence>
<dbReference type="Pfam" id="PF10497">
    <property type="entry name" value="zf-4CXXC_R1"/>
    <property type="match status" value="1"/>
</dbReference>
<dbReference type="InterPro" id="IPR018866">
    <property type="entry name" value="Znf-4CXXC_R1"/>
</dbReference>
<feature type="transmembrane region" description="Helical" evidence="6">
    <location>
        <begin position="249"/>
        <end position="269"/>
    </location>
</feature>
<keyword evidence="6" id="KW-0812">Transmembrane</keyword>
<feature type="compositionally biased region" description="Pro residues" evidence="5">
    <location>
        <begin position="206"/>
        <end position="216"/>
    </location>
</feature>
<keyword evidence="6" id="KW-1133">Transmembrane helix</keyword>
<feature type="region of interest" description="Disordered" evidence="5">
    <location>
        <begin position="184"/>
        <end position="222"/>
    </location>
</feature>
<protein>
    <recommendedName>
        <fullName evidence="7">Zinc-finger domain-containing protein</fullName>
    </recommendedName>
</protein>